<dbReference type="RefSeq" id="WP_231508538.1">
    <property type="nucleotide sequence ID" value="NZ_JBIRUQ010000012.1"/>
</dbReference>
<dbReference type="Proteomes" id="UP001611263">
    <property type="component" value="Unassembled WGS sequence"/>
</dbReference>
<gene>
    <name evidence="2" type="ORF">ACH4WX_30470</name>
</gene>
<keyword evidence="1" id="KW-1133">Transmembrane helix</keyword>
<evidence type="ECO:0000313" key="2">
    <source>
        <dbReference type="EMBL" id="MFI1465058.1"/>
    </source>
</evidence>
<dbReference type="InterPro" id="IPR025363">
    <property type="entry name" value="DUF4267"/>
</dbReference>
<feature type="transmembrane region" description="Helical" evidence="1">
    <location>
        <begin position="103"/>
        <end position="124"/>
    </location>
</feature>
<evidence type="ECO:0000313" key="3">
    <source>
        <dbReference type="Proteomes" id="UP001611263"/>
    </source>
</evidence>
<dbReference type="Pfam" id="PF14087">
    <property type="entry name" value="DUF4267"/>
    <property type="match status" value="1"/>
</dbReference>
<organism evidence="2 3">
    <name type="scientific">Nocardia carnea</name>
    <dbReference type="NCBI Taxonomy" id="37328"/>
    <lineage>
        <taxon>Bacteria</taxon>
        <taxon>Bacillati</taxon>
        <taxon>Actinomycetota</taxon>
        <taxon>Actinomycetes</taxon>
        <taxon>Mycobacteriales</taxon>
        <taxon>Nocardiaceae</taxon>
        <taxon>Nocardia</taxon>
    </lineage>
</organism>
<protein>
    <submittedName>
        <fullName evidence="2">DUF4267 domain-containing protein</fullName>
    </submittedName>
</protein>
<name>A0ABW7TZ58_9NOCA</name>
<evidence type="ECO:0000256" key="1">
    <source>
        <dbReference type="SAM" id="Phobius"/>
    </source>
</evidence>
<reference evidence="2 3" key="1">
    <citation type="submission" date="2024-10" db="EMBL/GenBank/DDBJ databases">
        <title>The Natural Products Discovery Center: Release of the First 8490 Sequenced Strains for Exploring Actinobacteria Biosynthetic Diversity.</title>
        <authorList>
            <person name="Kalkreuter E."/>
            <person name="Kautsar S.A."/>
            <person name="Yang D."/>
            <person name="Bader C.D."/>
            <person name="Teijaro C.N."/>
            <person name="Fluegel L."/>
            <person name="Davis C.M."/>
            <person name="Simpson J.R."/>
            <person name="Lauterbach L."/>
            <person name="Steele A.D."/>
            <person name="Gui C."/>
            <person name="Meng S."/>
            <person name="Li G."/>
            <person name="Viehrig K."/>
            <person name="Ye F."/>
            <person name="Su P."/>
            <person name="Kiefer A.F."/>
            <person name="Nichols A."/>
            <person name="Cepeda A.J."/>
            <person name="Yan W."/>
            <person name="Fan B."/>
            <person name="Jiang Y."/>
            <person name="Adhikari A."/>
            <person name="Zheng C.-J."/>
            <person name="Schuster L."/>
            <person name="Cowan T.M."/>
            <person name="Smanski M.J."/>
            <person name="Chevrette M.G."/>
            <person name="De Carvalho L.P.S."/>
            <person name="Shen B."/>
        </authorList>
    </citation>
    <scope>NUCLEOTIDE SEQUENCE [LARGE SCALE GENOMIC DNA]</scope>
    <source>
        <strain evidence="2 3">NPDC020568</strain>
    </source>
</reference>
<keyword evidence="1" id="KW-0812">Transmembrane</keyword>
<accession>A0ABW7TZ58</accession>
<feature type="transmembrane region" description="Helical" evidence="1">
    <location>
        <begin position="76"/>
        <end position="97"/>
    </location>
</feature>
<feature type="transmembrane region" description="Helical" evidence="1">
    <location>
        <begin position="7"/>
        <end position="29"/>
    </location>
</feature>
<keyword evidence="3" id="KW-1185">Reference proteome</keyword>
<proteinExistence type="predicted"/>
<dbReference type="GeneID" id="93503180"/>
<dbReference type="EMBL" id="JBIRUQ010000012">
    <property type="protein sequence ID" value="MFI1465058.1"/>
    <property type="molecule type" value="Genomic_DNA"/>
</dbReference>
<keyword evidence="1" id="KW-0472">Membrane</keyword>
<sequence length="137" mass="14137">MITVRRVATVLSLSLAAFILYFGIGYLIAPEWIATGFGLPVWPTGEAAAFSNLKGVRDTVTGIVVLVLLALGQRFALGVVALGFALIPLGDMLTVLLHNGSAAAAFGIHGLTAIFVALTGVLLIRERAGAHTPAQAA</sequence>
<comment type="caution">
    <text evidence="2">The sequence shown here is derived from an EMBL/GenBank/DDBJ whole genome shotgun (WGS) entry which is preliminary data.</text>
</comment>